<dbReference type="GO" id="GO:0016787">
    <property type="term" value="F:hydrolase activity"/>
    <property type="evidence" value="ECO:0007669"/>
    <property type="project" value="UniProtKB-KW"/>
</dbReference>
<evidence type="ECO:0000256" key="6">
    <source>
        <dbReference type="ARBA" id="ARBA00022842"/>
    </source>
</evidence>
<keyword evidence="6" id="KW-0460">Magnesium</keyword>
<dbReference type="InterPro" id="IPR002716">
    <property type="entry name" value="PIN_dom"/>
</dbReference>
<evidence type="ECO:0000256" key="4">
    <source>
        <dbReference type="ARBA" id="ARBA00022723"/>
    </source>
</evidence>
<dbReference type="Pfam" id="PF01850">
    <property type="entry name" value="PIN"/>
    <property type="match status" value="1"/>
</dbReference>
<comment type="similarity">
    <text evidence="7">Belongs to the PINc/VapC protein family.</text>
</comment>
<protein>
    <recommendedName>
        <fullName evidence="8">PIN domain-containing protein</fullName>
    </recommendedName>
</protein>
<gene>
    <name evidence="9" type="ORF">SR1949_25340</name>
</gene>
<accession>A0A480A595</accession>
<dbReference type="PANTHER" id="PTHR33653:SF1">
    <property type="entry name" value="RIBONUCLEASE VAPC2"/>
    <property type="match status" value="1"/>
</dbReference>
<reference evidence="10" key="1">
    <citation type="submission" date="2019-02" db="EMBL/GenBank/DDBJ databases">
        <title>Draft genome sequence of Sphaerospermopsis reniformis NIES-1949.</title>
        <authorList>
            <person name="Yamaguchi H."/>
            <person name="Suzuki S."/>
            <person name="Kawachi M."/>
        </authorList>
    </citation>
    <scope>NUCLEOTIDE SEQUENCE [LARGE SCALE GENOMIC DNA]</scope>
    <source>
        <strain evidence="10">NIES-1949</strain>
    </source>
</reference>
<sequence>MSYLLDTNHCSYIINGNPQVTNILKSYAGLTIGVSIITYSELLYMTEKSELKYQNLSAVQKFLSQVDLYFLDEETAIIYSRLKASVFNYFAPKEKSKRRSFKIENLGFSDHDLWIAATAIQYNLTLVSADSDYRRIHEVENFSLESWI</sequence>
<evidence type="ECO:0000313" key="9">
    <source>
        <dbReference type="EMBL" id="GCL37424.1"/>
    </source>
</evidence>
<comment type="caution">
    <text evidence="9">The sequence shown here is derived from an EMBL/GenBank/DDBJ whole genome shotgun (WGS) entry which is preliminary data.</text>
</comment>
<dbReference type="RefSeq" id="WP_137667624.1">
    <property type="nucleotide sequence ID" value="NZ_BJCE01000077.1"/>
</dbReference>
<name>A0A480A595_9CYAN</name>
<evidence type="ECO:0000256" key="5">
    <source>
        <dbReference type="ARBA" id="ARBA00022801"/>
    </source>
</evidence>
<dbReference type="PANTHER" id="PTHR33653">
    <property type="entry name" value="RIBONUCLEASE VAPC2"/>
    <property type="match status" value="1"/>
</dbReference>
<dbReference type="AlphaFoldDB" id="A0A480A595"/>
<keyword evidence="3" id="KW-0540">Nuclease</keyword>
<evidence type="ECO:0000256" key="1">
    <source>
        <dbReference type="ARBA" id="ARBA00001946"/>
    </source>
</evidence>
<dbReference type="Gene3D" id="3.40.50.1010">
    <property type="entry name" value="5'-nuclease"/>
    <property type="match status" value="1"/>
</dbReference>
<dbReference type="EMBL" id="BJCE01000077">
    <property type="protein sequence ID" value="GCL37424.1"/>
    <property type="molecule type" value="Genomic_DNA"/>
</dbReference>
<dbReference type="InterPro" id="IPR050556">
    <property type="entry name" value="Type_II_TA_system_RNase"/>
</dbReference>
<dbReference type="GO" id="GO:0004518">
    <property type="term" value="F:nuclease activity"/>
    <property type="evidence" value="ECO:0007669"/>
    <property type="project" value="UniProtKB-KW"/>
</dbReference>
<keyword evidence="4" id="KW-0479">Metal-binding</keyword>
<dbReference type="CDD" id="cd09881">
    <property type="entry name" value="PIN_VapC4-5_FitB-like"/>
    <property type="match status" value="1"/>
</dbReference>
<keyword evidence="5" id="KW-0378">Hydrolase</keyword>
<proteinExistence type="inferred from homology"/>
<dbReference type="Proteomes" id="UP000300142">
    <property type="component" value="Unassembled WGS sequence"/>
</dbReference>
<evidence type="ECO:0000259" key="8">
    <source>
        <dbReference type="Pfam" id="PF01850"/>
    </source>
</evidence>
<dbReference type="GO" id="GO:0046872">
    <property type="term" value="F:metal ion binding"/>
    <property type="evidence" value="ECO:0007669"/>
    <property type="project" value="UniProtKB-KW"/>
</dbReference>
<feature type="domain" description="PIN" evidence="8">
    <location>
        <begin position="3"/>
        <end position="136"/>
    </location>
</feature>
<evidence type="ECO:0000256" key="3">
    <source>
        <dbReference type="ARBA" id="ARBA00022722"/>
    </source>
</evidence>
<evidence type="ECO:0000256" key="7">
    <source>
        <dbReference type="ARBA" id="ARBA00038093"/>
    </source>
</evidence>
<dbReference type="SUPFAM" id="SSF88723">
    <property type="entry name" value="PIN domain-like"/>
    <property type="match status" value="1"/>
</dbReference>
<organism evidence="9 10">
    <name type="scientific">Sphaerospermopsis reniformis</name>
    <dbReference type="NCBI Taxonomy" id="531300"/>
    <lineage>
        <taxon>Bacteria</taxon>
        <taxon>Bacillati</taxon>
        <taxon>Cyanobacteriota</taxon>
        <taxon>Cyanophyceae</taxon>
        <taxon>Nostocales</taxon>
        <taxon>Aphanizomenonaceae</taxon>
        <taxon>Sphaerospermopsis</taxon>
    </lineage>
</organism>
<comment type="cofactor">
    <cofactor evidence="1">
        <name>Mg(2+)</name>
        <dbReference type="ChEBI" id="CHEBI:18420"/>
    </cofactor>
</comment>
<evidence type="ECO:0000256" key="2">
    <source>
        <dbReference type="ARBA" id="ARBA00022649"/>
    </source>
</evidence>
<keyword evidence="2" id="KW-1277">Toxin-antitoxin system</keyword>
<evidence type="ECO:0000313" key="10">
    <source>
        <dbReference type="Proteomes" id="UP000300142"/>
    </source>
</evidence>
<dbReference type="InterPro" id="IPR029060">
    <property type="entry name" value="PIN-like_dom_sf"/>
</dbReference>
<keyword evidence="10" id="KW-1185">Reference proteome</keyword>